<protein>
    <submittedName>
        <fullName evidence="1">Uncharacterized protein</fullName>
    </submittedName>
</protein>
<evidence type="ECO:0000313" key="1">
    <source>
        <dbReference type="EMBL" id="CEK82878.1"/>
    </source>
</evidence>
<accession>A0A0B7APV3</accession>
<gene>
    <name evidence="1" type="primary">ORF134007</name>
</gene>
<feature type="non-terminal residue" evidence="1">
    <location>
        <position position="62"/>
    </location>
</feature>
<name>A0A0B7APV3_9EUPU</name>
<dbReference type="AlphaFoldDB" id="A0A0B7APV3"/>
<reference evidence="1" key="1">
    <citation type="submission" date="2014-12" db="EMBL/GenBank/DDBJ databases">
        <title>Insight into the proteome of Arion vulgaris.</title>
        <authorList>
            <person name="Aradska J."/>
            <person name="Bulat T."/>
            <person name="Smidak R."/>
            <person name="Sarate P."/>
            <person name="Gangsoo J."/>
            <person name="Sialana F."/>
            <person name="Bilban M."/>
            <person name="Lubec G."/>
        </authorList>
    </citation>
    <scope>NUCLEOTIDE SEQUENCE</scope>
    <source>
        <tissue evidence="1">Skin</tissue>
    </source>
</reference>
<sequence>MYKSLRQMTITFVSWFDMNVIMATEVGERTKLLLLQNVEQSLRIQTGSIARQALFWILLGKR</sequence>
<organism evidence="1">
    <name type="scientific">Arion vulgaris</name>
    <dbReference type="NCBI Taxonomy" id="1028688"/>
    <lineage>
        <taxon>Eukaryota</taxon>
        <taxon>Metazoa</taxon>
        <taxon>Spiralia</taxon>
        <taxon>Lophotrochozoa</taxon>
        <taxon>Mollusca</taxon>
        <taxon>Gastropoda</taxon>
        <taxon>Heterobranchia</taxon>
        <taxon>Euthyneura</taxon>
        <taxon>Panpulmonata</taxon>
        <taxon>Eupulmonata</taxon>
        <taxon>Stylommatophora</taxon>
        <taxon>Helicina</taxon>
        <taxon>Arionoidea</taxon>
        <taxon>Arionidae</taxon>
        <taxon>Arion</taxon>
    </lineage>
</organism>
<dbReference type="EMBL" id="HACG01036013">
    <property type="protein sequence ID" value="CEK82878.1"/>
    <property type="molecule type" value="Transcribed_RNA"/>
</dbReference>
<proteinExistence type="predicted"/>